<keyword evidence="1" id="KW-0732">Signal</keyword>
<organism evidence="2">
    <name type="scientific">Hydra oligactis</name>
    <name type="common">Brown hydra</name>
    <dbReference type="NCBI Taxonomy" id="6088"/>
    <lineage>
        <taxon>Eukaryota</taxon>
        <taxon>Metazoa</taxon>
        <taxon>Cnidaria</taxon>
        <taxon>Hydrozoa</taxon>
        <taxon>Hydroidolina</taxon>
        <taxon>Anthoathecata</taxon>
        <taxon>Aplanulata</taxon>
        <taxon>Hydridae</taxon>
        <taxon>Hydra</taxon>
    </lineage>
</organism>
<dbReference type="AlphaFoldDB" id="B3VQ05"/>
<name>B3VQ05_HYDOL</name>
<sequence length="267" mass="30695">MKLLILIAYIFSLSRAANGLVINAHDGSNEKSISKNANDAKINEFIKNEEFLLKQDNLIATLSLEKEYSISFQIKPKSYIKKAFDEFQSVIYLVTDTKPVAIMQRFPGVWFGLFDGRGSGGITFPVNSENQFEFYEETFETDKLPLNKWTSIRFSQTELDGLYTFYCYVNGRVIKSFENQYPNSFKDVKVYLADPWNDVQDASIKNFKIVNGKTGIMDTTVPNIKRLAYQSPRNLKKTTISNNKRSTHRCDNPCCKIKRSIRNYGKC</sequence>
<gene>
    <name evidence="2" type="primary">CL225</name>
</gene>
<evidence type="ECO:0000256" key="1">
    <source>
        <dbReference type="SAM" id="SignalP"/>
    </source>
</evidence>
<accession>B3VQ05</accession>
<proteinExistence type="evidence at transcript level"/>
<protein>
    <submittedName>
        <fullName evidence="2">Stalk protein</fullName>
    </submittedName>
</protein>
<evidence type="ECO:0000313" key="2">
    <source>
        <dbReference type="EMBL" id="ACF20992.1"/>
    </source>
</evidence>
<dbReference type="EMBL" id="EU787491">
    <property type="protein sequence ID" value="ACF20992.1"/>
    <property type="molecule type" value="mRNA"/>
</dbReference>
<feature type="chain" id="PRO_5002798770" evidence="1">
    <location>
        <begin position="20"/>
        <end position="267"/>
    </location>
</feature>
<feature type="signal peptide" evidence="1">
    <location>
        <begin position="1"/>
        <end position="19"/>
    </location>
</feature>
<reference evidence="2" key="1">
    <citation type="journal article" date="2008" name="PLoS Biol.">
        <title>A novel gene family controls species-specific morphological traits in Hydra.</title>
        <authorList>
            <person name="Khalturin K."/>
            <person name="Anton-Erxleben F."/>
            <person name="Sassmann S."/>
            <person name="Wittlieb J."/>
            <person name="Hemmrich G."/>
            <person name="Bosch T.C."/>
        </authorList>
    </citation>
    <scope>NUCLEOTIDE SEQUENCE</scope>
</reference>